<dbReference type="Gene3D" id="3.40.50.620">
    <property type="entry name" value="HUPs"/>
    <property type="match status" value="1"/>
</dbReference>
<dbReference type="GO" id="GO:0004814">
    <property type="term" value="F:arginine-tRNA ligase activity"/>
    <property type="evidence" value="ECO:0007669"/>
    <property type="project" value="UniProtKB-UniRule"/>
</dbReference>
<keyword evidence="9 11" id="KW-0030">Aminoacyl-tRNA synthetase</keyword>
<dbReference type="InterPro" id="IPR035684">
    <property type="entry name" value="ArgRS_core"/>
</dbReference>
<accession>A0AAU9DI55</accession>
<protein>
    <recommendedName>
        <fullName evidence="11">Arginine--tRNA ligase</fullName>
        <ecNumber evidence="11">6.1.1.19</ecNumber>
    </recommendedName>
    <alternativeName>
        <fullName evidence="11">Arginyl-tRNA synthetase</fullName>
        <shortName evidence="11">ArgRS</shortName>
    </alternativeName>
</protein>
<evidence type="ECO:0000256" key="2">
    <source>
        <dbReference type="ARBA" id="ARBA00005594"/>
    </source>
</evidence>
<dbReference type="SUPFAM" id="SSF47323">
    <property type="entry name" value="Anticodon-binding domain of a subclass of class I aminoacyl-tRNA synthetases"/>
    <property type="match status" value="1"/>
</dbReference>
<name>A0AAU9DI55_9LACO</name>
<dbReference type="PANTHER" id="PTHR11956:SF5">
    <property type="entry name" value="ARGININE--TRNA LIGASE, CYTOPLASMIC"/>
    <property type="match status" value="1"/>
</dbReference>
<comment type="subunit">
    <text evidence="3 11">Monomer.</text>
</comment>
<dbReference type="PANTHER" id="PTHR11956">
    <property type="entry name" value="ARGINYL-TRNA SYNTHETASE"/>
    <property type="match status" value="1"/>
</dbReference>
<evidence type="ECO:0000313" key="16">
    <source>
        <dbReference type="Proteomes" id="UP001321804"/>
    </source>
</evidence>
<sequence>MSLDSVVTKELKRVLDSYISDDVEVDKILERPRNSSFGDFSFPTFSFAKIKRKSPNEIANEIVELIDKSLFKEISIVNGYINFSVLREKPSQDLLSLVNKEKLNFANNDFGKGRNVTIDMSSPNIAKPMSMGHLRSTVIGNALSNIEKKCGYNPIKINFLGDWGTQFGKLLAAYKMWGDKEKVEQDPIENLLKLYVRFNKEAKENENLNDLGRAWFKKLEDGDEEAKSLWEWFRKVSIQRFEEIYKDLDIDFDLYDGEAFYNDKMGAVIDTLKEKKLLKVSQGAQVVDLSDEGFENPVLIIRSDGASLYTTRDLAAAIYRKKKFNSVKSIYVVGSEQKQHFDELKSVLNKMGYEWAKEIVYVPFGLITFNGKKLSTREGRVVLLNDVLDKAYKLSLKQIEEKNPTLDKKDDVAHQVGYGAVVFHDLKNDRMENFDFKLDEVVQFEGDTGPYVQYTNARSQSILRKSQELNISVKDYKNIFEEDTAFAIIKLLDQYPTIVKQAEKNYEPSIIAKYSIQLAKSFNHYYKNVRILVEDDELYTRLQLVKAVSYVLQDSLSLLGIKAPEQM</sequence>
<evidence type="ECO:0000256" key="12">
    <source>
        <dbReference type="RuleBase" id="RU363038"/>
    </source>
</evidence>
<dbReference type="Pfam" id="PF05746">
    <property type="entry name" value="DALR_1"/>
    <property type="match status" value="1"/>
</dbReference>
<dbReference type="Pfam" id="PF00750">
    <property type="entry name" value="tRNA-synt_1d"/>
    <property type="match status" value="1"/>
</dbReference>
<dbReference type="SMART" id="SM01016">
    <property type="entry name" value="Arg_tRNA_synt_N"/>
    <property type="match status" value="1"/>
</dbReference>
<dbReference type="CDD" id="cd07956">
    <property type="entry name" value="Anticodon_Ia_Arg"/>
    <property type="match status" value="1"/>
</dbReference>
<proteinExistence type="inferred from homology"/>
<keyword evidence="5 11" id="KW-0436">Ligase</keyword>
<evidence type="ECO:0000256" key="6">
    <source>
        <dbReference type="ARBA" id="ARBA00022741"/>
    </source>
</evidence>
<keyword evidence="8 11" id="KW-0648">Protein biosynthesis</keyword>
<keyword evidence="16" id="KW-1185">Reference proteome</keyword>
<evidence type="ECO:0000256" key="3">
    <source>
        <dbReference type="ARBA" id="ARBA00011245"/>
    </source>
</evidence>
<evidence type="ECO:0000256" key="4">
    <source>
        <dbReference type="ARBA" id="ARBA00022490"/>
    </source>
</evidence>
<dbReference type="Gene3D" id="3.30.1360.70">
    <property type="entry name" value="Arginyl tRNA synthetase N-terminal domain"/>
    <property type="match status" value="1"/>
</dbReference>
<dbReference type="InterPro" id="IPR014729">
    <property type="entry name" value="Rossmann-like_a/b/a_fold"/>
</dbReference>
<dbReference type="InterPro" id="IPR009080">
    <property type="entry name" value="tRNAsynth_Ia_anticodon-bd"/>
</dbReference>
<feature type="short sequence motif" description="'HIGH' region" evidence="11">
    <location>
        <begin position="123"/>
        <end position="133"/>
    </location>
</feature>
<feature type="domain" description="DALR anticodon binding" evidence="13">
    <location>
        <begin position="452"/>
        <end position="567"/>
    </location>
</feature>
<keyword evidence="6 11" id="KW-0547">Nucleotide-binding</keyword>
<dbReference type="PRINTS" id="PR01038">
    <property type="entry name" value="TRNASYNTHARG"/>
</dbReference>
<dbReference type="FunFam" id="1.10.730.10:FF:000006">
    <property type="entry name" value="Arginyl-tRNA synthetase 2, mitochondrial"/>
    <property type="match status" value="1"/>
</dbReference>
<dbReference type="RefSeq" id="WP_317698346.1">
    <property type="nucleotide sequence ID" value="NZ_AP026801.1"/>
</dbReference>
<dbReference type="Pfam" id="PF03485">
    <property type="entry name" value="Arg_tRNA_synt_N"/>
    <property type="match status" value="1"/>
</dbReference>
<dbReference type="GO" id="GO:0005524">
    <property type="term" value="F:ATP binding"/>
    <property type="evidence" value="ECO:0007669"/>
    <property type="project" value="UniProtKB-UniRule"/>
</dbReference>
<dbReference type="SUPFAM" id="SSF55190">
    <property type="entry name" value="Arginyl-tRNA synthetase (ArgRS), N-terminal 'additional' domain"/>
    <property type="match status" value="1"/>
</dbReference>
<evidence type="ECO:0000259" key="13">
    <source>
        <dbReference type="SMART" id="SM00836"/>
    </source>
</evidence>
<evidence type="ECO:0000256" key="11">
    <source>
        <dbReference type="HAMAP-Rule" id="MF_00123"/>
    </source>
</evidence>
<dbReference type="InterPro" id="IPR036695">
    <property type="entry name" value="Arg-tRNA-synth_N_sf"/>
</dbReference>
<dbReference type="EC" id="6.1.1.19" evidence="11"/>
<organism evidence="15 16">
    <name type="scientific">Xylocopilactobacillus apis</name>
    <dbReference type="NCBI Taxonomy" id="2932183"/>
    <lineage>
        <taxon>Bacteria</taxon>
        <taxon>Bacillati</taxon>
        <taxon>Bacillota</taxon>
        <taxon>Bacilli</taxon>
        <taxon>Lactobacillales</taxon>
        <taxon>Lactobacillaceae</taxon>
        <taxon>Xylocopilactobacillus</taxon>
    </lineage>
</organism>
<dbReference type="NCBIfam" id="TIGR00456">
    <property type="entry name" value="argS"/>
    <property type="match status" value="1"/>
</dbReference>
<dbReference type="HAMAP" id="MF_00123">
    <property type="entry name" value="Arg_tRNA_synth"/>
    <property type="match status" value="1"/>
</dbReference>
<dbReference type="AlphaFoldDB" id="A0AAU9DI55"/>
<dbReference type="EMBL" id="AP026801">
    <property type="protein sequence ID" value="BDR56412.1"/>
    <property type="molecule type" value="Genomic_DNA"/>
</dbReference>
<dbReference type="FunFam" id="3.40.50.620:FF:000116">
    <property type="entry name" value="Arginine--tRNA ligase"/>
    <property type="match status" value="1"/>
</dbReference>
<evidence type="ECO:0000256" key="10">
    <source>
        <dbReference type="ARBA" id="ARBA00049339"/>
    </source>
</evidence>
<keyword evidence="7 11" id="KW-0067">ATP-binding</keyword>
<dbReference type="InterPro" id="IPR008909">
    <property type="entry name" value="DALR_anticod-bd"/>
</dbReference>
<dbReference type="Gene3D" id="1.10.730.10">
    <property type="entry name" value="Isoleucyl-tRNA Synthetase, Domain 1"/>
    <property type="match status" value="1"/>
</dbReference>
<comment type="similarity">
    <text evidence="2 11 12">Belongs to the class-I aminoacyl-tRNA synthetase family.</text>
</comment>
<dbReference type="SUPFAM" id="SSF52374">
    <property type="entry name" value="Nucleotidylyl transferase"/>
    <property type="match status" value="1"/>
</dbReference>
<evidence type="ECO:0000259" key="14">
    <source>
        <dbReference type="SMART" id="SM01016"/>
    </source>
</evidence>
<dbReference type="CDD" id="cd00671">
    <property type="entry name" value="ArgRS_core"/>
    <property type="match status" value="1"/>
</dbReference>
<dbReference type="GO" id="GO:0005737">
    <property type="term" value="C:cytoplasm"/>
    <property type="evidence" value="ECO:0007669"/>
    <property type="project" value="UniProtKB-SubCell"/>
</dbReference>
<reference evidence="15 16" key="1">
    <citation type="journal article" date="2023" name="Microbiol. Spectr.">
        <title>Symbiosis of Carpenter Bees with Uncharacterized Lactic Acid Bacteria Showing NAD Auxotrophy.</title>
        <authorList>
            <person name="Kawasaki S."/>
            <person name="Ozawa K."/>
            <person name="Mori T."/>
            <person name="Yamamoto A."/>
            <person name="Ito M."/>
            <person name="Ohkuma M."/>
            <person name="Sakamoto M."/>
            <person name="Matsutani M."/>
        </authorList>
    </citation>
    <scope>NUCLEOTIDE SEQUENCE [LARGE SCALE GENOMIC DNA]</scope>
    <source>
        <strain evidence="15 16">KimC2</strain>
    </source>
</reference>
<evidence type="ECO:0000256" key="1">
    <source>
        <dbReference type="ARBA" id="ARBA00004496"/>
    </source>
</evidence>
<feature type="domain" description="Arginyl tRNA synthetase N-terminal" evidence="14">
    <location>
        <begin position="5"/>
        <end position="85"/>
    </location>
</feature>
<dbReference type="GO" id="GO:0006420">
    <property type="term" value="P:arginyl-tRNA aminoacylation"/>
    <property type="evidence" value="ECO:0007669"/>
    <property type="project" value="UniProtKB-UniRule"/>
</dbReference>
<evidence type="ECO:0000256" key="7">
    <source>
        <dbReference type="ARBA" id="ARBA00022840"/>
    </source>
</evidence>
<gene>
    <name evidence="11 15" type="primary">argS</name>
    <name evidence="15" type="ORF">KIMC2_09740</name>
</gene>
<dbReference type="InterPro" id="IPR001278">
    <property type="entry name" value="Arg-tRNA-ligase"/>
</dbReference>
<dbReference type="Proteomes" id="UP001321804">
    <property type="component" value="Chromosome"/>
</dbReference>
<dbReference type="SMART" id="SM00836">
    <property type="entry name" value="DALR_1"/>
    <property type="match status" value="1"/>
</dbReference>
<keyword evidence="4 11" id="KW-0963">Cytoplasm</keyword>
<dbReference type="InterPro" id="IPR005148">
    <property type="entry name" value="Arg-tRNA-synth_N"/>
</dbReference>
<evidence type="ECO:0000256" key="5">
    <source>
        <dbReference type="ARBA" id="ARBA00022598"/>
    </source>
</evidence>
<evidence type="ECO:0000313" key="15">
    <source>
        <dbReference type="EMBL" id="BDR56412.1"/>
    </source>
</evidence>
<comment type="subcellular location">
    <subcellularLocation>
        <location evidence="1 11">Cytoplasm</location>
    </subcellularLocation>
</comment>
<comment type="catalytic activity">
    <reaction evidence="10 11">
        <text>tRNA(Arg) + L-arginine + ATP = L-arginyl-tRNA(Arg) + AMP + diphosphate</text>
        <dbReference type="Rhea" id="RHEA:20301"/>
        <dbReference type="Rhea" id="RHEA-COMP:9658"/>
        <dbReference type="Rhea" id="RHEA-COMP:9673"/>
        <dbReference type="ChEBI" id="CHEBI:30616"/>
        <dbReference type="ChEBI" id="CHEBI:32682"/>
        <dbReference type="ChEBI" id="CHEBI:33019"/>
        <dbReference type="ChEBI" id="CHEBI:78442"/>
        <dbReference type="ChEBI" id="CHEBI:78513"/>
        <dbReference type="ChEBI" id="CHEBI:456215"/>
        <dbReference type="EC" id="6.1.1.19"/>
    </reaction>
</comment>
<evidence type="ECO:0000256" key="8">
    <source>
        <dbReference type="ARBA" id="ARBA00022917"/>
    </source>
</evidence>
<evidence type="ECO:0000256" key="9">
    <source>
        <dbReference type="ARBA" id="ARBA00023146"/>
    </source>
</evidence>
<dbReference type="KEGG" id="xak:KIMC2_09740"/>